<dbReference type="EMBL" id="ATAM02000013">
    <property type="protein sequence ID" value="KAL0240490.1"/>
    <property type="molecule type" value="Genomic_DNA"/>
</dbReference>
<gene>
    <name evidence="1" type="ORF">I308_106284</name>
</gene>
<reference evidence="1" key="1">
    <citation type="submission" date="2015-01" db="EMBL/GenBank/DDBJ databases">
        <authorList>
            <consortium name="The Broad Institute Genomics Platform"/>
            <person name="Cuomo C."/>
            <person name="Litvintseva A."/>
            <person name="Chen Y."/>
            <person name="Heitman J."/>
            <person name="Sun S."/>
            <person name="Springer D."/>
            <person name="Dromer F."/>
            <person name="Young S."/>
            <person name="Zeng Q."/>
            <person name="Gargeya S."/>
            <person name="Abouelleil A."/>
            <person name="Alvarado L."/>
            <person name="Chapman S.B."/>
            <person name="Gainer-Dewar J."/>
            <person name="Goldberg J."/>
            <person name="Griggs A."/>
            <person name="Gujja S."/>
            <person name="Hansen M."/>
            <person name="Howarth C."/>
            <person name="Imamovic A."/>
            <person name="Larimer J."/>
            <person name="Murphy C."/>
            <person name="Naylor J."/>
            <person name="Pearson M."/>
            <person name="Priest M."/>
            <person name="Roberts A."/>
            <person name="Saif S."/>
            <person name="Shea T."/>
            <person name="Sykes S."/>
            <person name="Wortman J."/>
            <person name="Nusbaum C."/>
            <person name="Birren B."/>
        </authorList>
    </citation>
    <scope>NUCLEOTIDE SEQUENCE</scope>
    <source>
        <strain evidence="1">IND107</strain>
    </source>
</reference>
<dbReference type="GeneID" id="91993139"/>
<dbReference type="RefSeq" id="XP_066610989.1">
    <property type="nucleotide sequence ID" value="XM_066760717.1"/>
</dbReference>
<sequence length="332" mass="36726">MRDGNINEVQLNDSSCSGNWKAKNGGVSDDQPTISTLLHKLNSDKVKSEFFGMPCSREIGLKLIILVKTGESSILQGDLQSTPRKARHFLDQCGMKDGRSCERLGSRLSIQAHRKWKLSSWLVPLKKLTSILGTYLCPLFISIRRSVDSCLQRAGRLAMFHMAVYDSITELFKQALLVHHVMVLEPLGSLTTAEAIGDLVREGQILAAGTSDGHKDFSYAAKVFQDLREAILHISTLEFLLWRMSTIHWQGMGGAGGCLRTGGDSEGYSSFTPSNFPSPAVPTFIKPKGQKVHDYRHHYLLESPNYSTPSPLHPVQLFSPTPLCPVTKQTST</sequence>
<protein>
    <submittedName>
        <fullName evidence="1">Uncharacterized protein</fullName>
    </submittedName>
</protein>
<organism evidence="1 2">
    <name type="scientific">Cryptococcus tetragattii IND107</name>
    <dbReference type="NCBI Taxonomy" id="1296105"/>
    <lineage>
        <taxon>Eukaryota</taxon>
        <taxon>Fungi</taxon>
        <taxon>Dikarya</taxon>
        <taxon>Basidiomycota</taxon>
        <taxon>Agaricomycotina</taxon>
        <taxon>Tremellomycetes</taxon>
        <taxon>Tremellales</taxon>
        <taxon>Cryptococcaceae</taxon>
        <taxon>Cryptococcus</taxon>
        <taxon>Cryptococcus gattii species complex</taxon>
    </lineage>
</organism>
<accession>A0ABR3BK94</accession>
<dbReference type="Proteomes" id="UP000054399">
    <property type="component" value="Unassembled WGS sequence"/>
</dbReference>
<reference evidence="1" key="2">
    <citation type="submission" date="2024-01" db="EMBL/GenBank/DDBJ databases">
        <title>Comparative genomics of Cryptococcus and Kwoniella reveals pathogenesis evolution and contrasting modes of karyotype evolution via chromosome fusion or intercentromeric recombination.</title>
        <authorList>
            <person name="Coelho M.A."/>
            <person name="David-Palma M."/>
            <person name="Shea T."/>
            <person name="Bowers K."/>
            <person name="Mcginley-Smith S."/>
            <person name="Mohammad A.W."/>
            <person name="Gnirke A."/>
            <person name="Yurkov A.M."/>
            <person name="Nowrousian M."/>
            <person name="Sun S."/>
            <person name="Cuomo C.A."/>
            <person name="Heitman J."/>
        </authorList>
    </citation>
    <scope>NUCLEOTIDE SEQUENCE</scope>
    <source>
        <strain evidence="1">IND107</strain>
    </source>
</reference>
<name>A0ABR3BK94_9TREE</name>
<evidence type="ECO:0000313" key="1">
    <source>
        <dbReference type="EMBL" id="KAL0240490.1"/>
    </source>
</evidence>
<comment type="caution">
    <text evidence="1">The sequence shown here is derived from an EMBL/GenBank/DDBJ whole genome shotgun (WGS) entry which is preliminary data.</text>
</comment>
<keyword evidence="2" id="KW-1185">Reference proteome</keyword>
<evidence type="ECO:0000313" key="2">
    <source>
        <dbReference type="Proteomes" id="UP000054399"/>
    </source>
</evidence>
<proteinExistence type="predicted"/>